<name>A0ABS5TA25_9GAMM</name>
<gene>
    <name evidence="1" type="ORF">HGT73_13135</name>
</gene>
<dbReference type="Proteomes" id="UP000786875">
    <property type="component" value="Unassembled WGS sequence"/>
</dbReference>
<protein>
    <submittedName>
        <fullName evidence="1">Uncharacterized protein</fullName>
    </submittedName>
</protein>
<comment type="caution">
    <text evidence="1">The sequence shown here is derived from an EMBL/GenBank/DDBJ whole genome shotgun (WGS) entry which is preliminary data.</text>
</comment>
<sequence>MFFGRELIKNKIEFSSLKSEEELNIAYGADNKFILGAGVSIESVIINNENKKFKFHLFTDDISSENIEKISQICKKYETAIDIYNVNAELIRTLPTNKAWNHEIYFRLMIADYFCGKVKKILYLYSDVFCNYGC</sequence>
<dbReference type="Gene3D" id="3.90.550.10">
    <property type="entry name" value="Spore Coat Polysaccharide Biosynthesis Protein SpsA, Chain A"/>
    <property type="match status" value="1"/>
</dbReference>
<dbReference type="EMBL" id="JABBFO010000015">
    <property type="protein sequence ID" value="MBT0728297.1"/>
    <property type="molecule type" value="Genomic_DNA"/>
</dbReference>
<dbReference type="RefSeq" id="WP_214215710.1">
    <property type="nucleotide sequence ID" value="NZ_JABBFO010000015.1"/>
</dbReference>
<dbReference type="InterPro" id="IPR029044">
    <property type="entry name" value="Nucleotide-diphossugar_trans"/>
</dbReference>
<dbReference type="SUPFAM" id="SSF53448">
    <property type="entry name" value="Nucleotide-diphospho-sugar transferases"/>
    <property type="match status" value="1"/>
</dbReference>
<dbReference type="InterPro" id="IPR002495">
    <property type="entry name" value="Glyco_trans_8"/>
</dbReference>
<organism evidence="1 2">
    <name type="scientific">Rosenbergiella australiborealis</name>
    <dbReference type="NCBI Taxonomy" id="1544696"/>
    <lineage>
        <taxon>Bacteria</taxon>
        <taxon>Pseudomonadati</taxon>
        <taxon>Pseudomonadota</taxon>
        <taxon>Gammaproteobacteria</taxon>
        <taxon>Enterobacterales</taxon>
        <taxon>Erwiniaceae</taxon>
        <taxon>Rosenbergiella</taxon>
    </lineage>
</organism>
<accession>A0ABS5TA25</accession>
<proteinExistence type="predicted"/>
<evidence type="ECO:0000313" key="1">
    <source>
        <dbReference type="EMBL" id="MBT0728297.1"/>
    </source>
</evidence>
<reference evidence="1 2" key="1">
    <citation type="submission" date="2020-04" db="EMBL/GenBank/DDBJ databases">
        <title>Genome sequencing of Rosenbergiella species.</title>
        <authorList>
            <person name="Alvarez-Perez S."/>
            <person name="Lievens B."/>
        </authorList>
    </citation>
    <scope>NUCLEOTIDE SEQUENCE [LARGE SCALE GENOMIC DNA]</scope>
    <source>
        <strain evidence="1 2">CdVSA20.1</strain>
    </source>
</reference>
<dbReference type="Pfam" id="PF01501">
    <property type="entry name" value="Glyco_transf_8"/>
    <property type="match status" value="1"/>
</dbReference>
<evidence type="ECO:0000313" key="2">
    <source>
        <dbReference type="Proteomes" id="UP000786875"/>
    </source>
</evidence>
<keyword evidence="2" id="KW-1185">Reference proteome</keyword>